<reference evidence="1" key="1">
    <citation type="submission" date="2014-11" db="EMBL/GenBank/DDBJ databases">
        <authorList>
            <person name="Amaro Gonzalez C."/>
        </authorList>
    </citation>
    <scope>NUCLEOTIDE SEQUENCE</scope>
</reference>
<dbReference type="AlphaFoldDB" id="A0A0E9Q4K6"/>
<sequence>MLFYVGFSFKVDIEGNLTVYSKHCTVSFSARAM</sequence>
<reference evidence="1" key="2">
    <citation type="journal article" date="2015" name="Fish Shellfish Immunol.">
        <title>Early steps in the European eel (Anguilla anguilla)-Vibrio vulnificus interaction in the gills: Role of the RtxA13 toxin.</title>
        <authorList>
            <person name="Callol A."/>
            <person name="Pajuelo D."/>
            <person name="Ebbesson L."/>
            <person name="Teles M."/>
            <person name="MacKenzie S."/>
            <person name="Amaro C."/>
        </authorList>
    </citation>
    <scope>NUCLEOTIDE SEQUENCE</scope>
</reference>
<organism evidence="1">
    <name type="scientific">Anguilla anguilla</name>
    <name type="common">European freshwater eel</name>
    <name type="synonym">Muraena anguilla</name>
    <dbReference type="NCBI Taxonomy" id="7936"/>
    <lineage>
        <taxon>Eukaryota</taxon>
        <taxon>Metazoa</taxon>
        <taxon>Chordata</taxon>
        <taxon>Craniata</taxon>
        <taxon>Vertebrata</taxon>
        <taxon>Euteleostomi</taxon>
        <taxon>Actinopterygii</taxon>
        <taxon>Neopterygii</taxon>
        <taxon>Teleostei</taxon>
        <taxon>Anguilliformes</taxon>
        <taxon>Anguillidae</taxon>
        <taxon>Anguilla</taxon>
    </lineage>
</organism>
<dbReference type="EMBL" id="GBXM01096771">
    <property type="protein sequence ID" value="JAH11806.1"/>
    <property type="molecule type" value="Transcribed_RNA"/>
</dbReference>
<proteinExistence type="predicted"/>
<protein>
    <submittedName>
        <fullName evidence="1">Uncharacterized protein</fullName>
    </submittedName>
</protein>
<evidence type="ECO:0000313" key="1">
    <source>
        <dbReference type="EMBL" id="JAH11806.1"/>
    </source>
</evidence>
<accession>A0A0E9Q4K6</accession>
<name>A0A0E9Q4K6_ANGAN</name>